<feature type="transmembrane region" description="Helical" evidence="3">
    <location>
        <begin position="108"/>
        <end position="129"/>
    </location>
</feature>
<keyword evidence="3" id="KW-0812">Transmembrane</keyword>
<dbReference type="GO" id="GO:0015293">
    <property type="term" value="F:symporter activity"/>
    <property type="evidence" value="ECO:0007669"/>
    <property type="project" value="UniProtKB-KW"/>
</dbReference>
<dbReference type="InterPro" id="IPR039672">
    <property type="entry name" value="MFS_2"/>
</dbReference>
<evidence type="ECO:0000313" key="4">
    <source>
        <dbReference type="EMBL" id="MCC2167900.1"/>
    </source>
</evidence>
<protein>
    <submittedName>
        <fullName evidence="4">Glycoside-pentoside-hexuronide (GPH):cation symporter</fullName>
    </submittedName>
</protein>
<feature type="transmembrane region" description="Helical" evidence="3">
    <location>
        <begin position="448"/>
        <end position="468"/>
    </location>
</feature>
<dbReference type="GO" id="GO:0008643">
    <property type="term" value="P:carbohydrate transport"/>
    <property type="evidence" value="ECO:0007669"/>
    <property type="project" value="InterPro"/>
</dbReference>
<dbReference type="Proteomes" id="UP001199355">
    <property type="component" value="Unassembled WGS sequence"/>
</dbReference>
<feature type="transmembrane region" description="Helical" evidence="3">
    <location>
        <begin position="384"/>
        <end position="404"/>
    </location>
</feature>
<organism evidence="4 5">
    <name type="scientific">Gallintestinimicrobium propionicum</name>
    <dbReference type="NCBI Taxonomy" id="2981770"/>
    <lineage>
        <taxon>Bacteria</taxon>
        <taxon>Bacillati</taxon>
        <taxon>Bacillota</taxon>
        <taxon>Clostridia</taxon>
        <taxon>Lachnospirales</taxon>
        <taxon>Lachnospiraceae</taxon>
        <taxon>Gallintestinimicrobium</taxon>
    </lineage>
</organism>
<dbReference type="RefSeq" id="WP_308728368.1">
    <property type="nucleotide sequence ID" value="NZ_JAJEQF010000022.1"/>
</dbReference>
<dbReference type="Pfam" id="PF13347">
    <property type="entry name" value="MFS_2"/>
    <property type="match status" value="1"/>
</dbReference>
<feature type="transmembrane region" description="Helical" evidence="3">
    <location>
        <begin position="346"/>
        <end position="363"/>
    </location>
</feature>
<keyword evidence="3" id="KW-1133">Transmembrane helix</keyword>
<dbReference type="InterPro" id="IPR036259">
    <property type="entry name" value="MFS_trans_sf"/>
</dbReference>
<feature type="transmembrane region" description="Helical" evidence="3">
    <location>
        <begin position="184"/>
        <end position="209"/>
    </location>
</feature>
<feature type="transmembrane region" description="Helical" evidence="3">
    <location>
        <begin position="272"/>
        <end position="293"/>
    </location>
</feature>
<evidence type="ECO:0000313" key="5">
    <source>
        <dbReference type="Proteomes" id="UP001199355"/>
    </source>
</evidence>
<dbReference type="InterPro" id="IPR001927">
    <property type="entry name" value="Na/Gal_symport"/>
</dbReference>
<evidence type="ECO:0000256" key="2">
    <source>
        <dbReference type="ARBA" id="ARBA00022847"/>
    </source>
</evidence>
<dbReference type="EMBL" id="JAJEQF010000022">
    <property type="protein sequence ID" value="MCC2167900.1"/>
    <property type="molecule type" value="Genomic_DNA"/>
</dbReference>
<dbReference type="GO" id="GO:0006814">
    <property type="term" value="P:sodium ion transport"/>
    <property type="evidence" value="ECO:0007669"/>
    <property type="project" value="InterPro"/>
</dbReference>
<reference evidence="4 5" key="1">
    <citation type="submission" date="2021-10" db="EMBL/GenBank/DDBJ databases">
        <title>Anaerobic single-cell dispensing facilitates the cultivation of human gut bacteria.</title>
        <authorList>
            <person name="Afrizal A."/>
        </authorList>
    </citation>
    <scope>NUCLEOTIDE SEQUENCE [LARGE SCALE GENOMIC DNA]</scope>
    <source>
        <strain evidence="4 5">CLA-AA-H244</strain>
    </source>
</reference>
<keyword evidence="5" id="KW-1185">Reference proteome</keyword>
<feature type="transmembrane region" description="Helical" evidence="3">
    <location>
        <begin position="238"/>
        <end position="266"/>
    </location>
</feature>
<keyword evidence="1" id="KW-0813">Transport</keyword>
<dbReference type="SUPFAM" id="SSF103473">
    <property type="entry name" value="MFS general substrate transporter"/>
    <property type="match status" value="1"/>
</dbReference>
<comment type="caution">
    <text evidence="4">The sequence shown here is derived from an EMBL/GenBank/DDBJ whole genome shotgun (WGS) entry which is preliminary data.</text>
</comment>
<name>A0AAE3AYC8_9FIRM</name>
<proteinExistence type="predicted"/>
<keyword evidence="3" id="KW-0472">Membrane</keyword>
<dbReference type="Gene3D" id="1.20.1250.20">
    <property type="entry name" value="MFS general substrate transporter like domains"/>
    <property type="match status" value="1"/>
</dbReference>
<accession>A0AAE3AYC8</accession>
<dbReference type="NCBIfam" id="TIGR00792">
    <property type="entry name" value="gph"/>
    <property type="match status" value="1"/>
</dbReference>
<gene>
    <name evidence="4" type="ORF">LKD45_09380</name>
</gene>
<evidence type="ECO:0000256" key="3">
    <source>
        <dbReference type="SAM" id="Phobius"/>
    </source>
</evidence>
<feature type="transmembrane region" description="Helical" evidence="3">
    <location>
        <begin position="85"/>
        <end position="102"/>
    </location>
</feature>
<feature type="transmembrane region" description="Helical" evidence="3">
    <location>
        <begin position="305"/>
        <end position="326"/>
    </location>
</feature>
<dbReference type="GO" id="GO:0005886">
    <property type="term" value="C:plasma membrane"/>
    <property type="evidence" value="ECO:0007669"/>
    <property type="project" value="TreeGrafter"/>
</dbReference>
<dbReference type="PANTHER" id="PTHR11328:SF36">
    <property type="entry name" value="MELIBIOSE PERMEASE"/>
    <property type="match status" value="1"/>
</dbReference>
<keyword evidence="2" id="KW-0769">Symport</keyword>
<evidence type="ECO:0000256" key="1">
    <source>
        <dbReference type="ARBA" id="ARBA00022448"/>
    </source>
</evidence>
<dbReference type="AlphaFoldDB" id="A0AAE3AYC8"/>
<sequence length="492" mass="54805">MNEQQKYQKRNLLLFPLGTVGRDAVYALINSFLLTFVLFTRSLNAAQLTAITAIMVAARIFDALNDPIMGSIIEHTHSRFGKFKPWLTIGVLSTSVVIYLFFNTDLHGWSFVCLFGILYFLFSITYTMNDISYWGMIPALGSDANARNQFTSRATLFAGIGSTLASILIPVFSTGKNAIGGSSFTAYGRIALIIAILAPLFLSITIFGVRERRDPPAAKQERFRFREIIQTILRNDQLVWIAVIFLLQQIGNGLIVGGLGSTYIYLTFGYEGGLYSLFTMVGMSATAFLMVFYPAISRKCPRKRLMSIMAVIAVIGYAFLLISGFLAKTGTLGFVLLVLGYMLSNFGQYCYYLIMMISILNTVEYNEYKFGTRDEAVIASLRPFITKLASALTAVLTSATYLLFDVTSYTNQISSLEQQCTQGLITESEKLDLISGVLSSTTSLQSTGLLLCMSLLPCAMMLLSYFLYKKKYILDETEYDRICVELEKRHAA</sequence>
<dbReference type="PANTHER" id="PTHR11328">
    <property type="entry name" value="MAJOR FACILITATOR SUPERFAMILY DOMAIN-CONTAINING PROTEIN"/>
    <property type="match status" value="1"/>
</dbReference>
<feature type="transmembrane region" description="Helical" evidence="3">
    <location>
        <begin position="150"/>
        <end position="172"/>
    </location>
</feature>